<protein>
    <submittedName>
        <fullName evidence="1">Uncharacterized protein</fullName>
    </submittedName>
</protein>
<comment type="caution">
    <text evidence="1">The sequence shown here is derived from an EMBL/GenBank/DDBJ whole genome shotgun (WGS) entry which is preliminary data.</text>
</comment>
<reference evidence="1" key="1">
    <citation type="submission" date="2022-07" db="EMBL/GenBank/DDBJ databases">
        <authorList>
            <person name="Trinca V."/>
            <person name="Uliana J.V.C."/>
            <person name="Torres T.T."/>
            <person name="Ward R.J."/>
            <person name="Monesi N."/>
        </authorList>
    </citation>
    <scope>NUCLEOTIDE SEQUENCE</scope>
    <source>
        <strain evidence="1">HSMRA1968</strain>
        <tissue evidence="1">Whole embryos</tissue>
    </source>
</reference>
<sequence>MYDVVIGNGFKRDKFNIFHVSFNAVISMW</sequence>
<organism evidence="1 2">
    <name type="scientific">Pseudolycoriella hygida</name>
    <dbReference type="NCBI Taxonomy" id="35572"/>
    <lineage>
        <taxon>Eukaryota</taxon>
        <taxon>Metazoa</taxon>
        <taxon>Ecdysozoa</taxon>
        <taxon>Arthropoda</taxon>
        <taxon>Hexapoda</taxon>
        <taxon>Insecta</taxon>
        <taxon>Pterygota</taxon>
        <taxon>Neoptera</taxon>
        <taxon>Endopterygota</taxon>
        <taxon>Diptera</taxon>
        <taxon>Nematocera</taxon>
        <taxon>Sciaroidea</taxon>
        <taxon>Sciaridae</taxon>
        <taxon>Pseudolycoriella</taxon>
    </lineage>
</organism>
<feature type="non-terminal residue" evidence="1">
    <location>
        <position position="29"/>
    </location>
</feature>
<dbReference type="Proteomes" id="UP001151699">
    <property type="component" value="Unassembled WGS sequence"/>
</dbReference>
<accession>A0A9Q0MKJ6</accession>
<dbReference type="EMBL" id="WJQU01002134">
    <property type="protein sequence ID" value="KAJ6633239.1"/>
    <property type="molecule type" value="Genomic_DNA"/>
</dbReference>
<evidence type="ECO:0000313" key="1">
    <source>
        <dbReference type="EMBL" id="KAJ6633239.1"/>
    </source>
</evidence>
<evidence type="ECO:0000313" key="2">
    <source>
        <dbReference type="Proteomes" id="UP001151699"/>
    </source>
</evidence>
<keyword evidence="2" id="KW-1185">Reference proteome</keyword>
<proteinExistence type="predicted"/>
<gene>
    <name evidence="1" type="ORF">Bhyg_16834</name>
</gene>
<dbReference type="AlphaFoldDB" id="A0A9Q0MKJ6"/>
<name>A0A9Q0MKJ6_9DIPT</name>